<dbReference type="InterPro" id="IPR005599">
    <property type="entry name" value="GPI_mannosylTrfase"/>
</dbReference>
<evidence type="ECO:0000256" key="6">
    <source>
        <dbReference type="ARBA" id="ARBA00022824"/>
    </source>
</evidence>
<organism evidence="10 11">
    <name type="scientific">Microcystis aeruginosa NIES-44</name>
    <dbReference type="NCBI Taxonomy" id="449439"/>
    <lineage>
        <taxon>Bacteria</taxon>
        <taxon>Bacillati</taxon>
        <taxon>Cyanobacteriota</taxon>
        <taxon>Cyanophyceae</taxon>
        <taxon>Oscillatoriophycideae</taxon>
        <taxon>Chroococcales</taxon>
        <taxon>Microcystaceae</taxon>
        <taxon>Microcystis</taxon>
    </lineage>
</organism>
<accession>A0A0A1VQN2</accession>
<evidence type="ECO:0000256" key="1">
    <source>
        <dbReference type="ARBA" id="ARBA00004127"/>
    </source>
</evidence>
<feature type="transmembrane region" description="Helical" evidence="9">
    <location>
        <begin position="146"/>
        <end position="164"/>
    </location>
</feature>
<feature type="transmembrane region" description="Helical" evidence="9">
    <location>
        <begin position="210"/>
        <end position="230"/>
    </location>
</feature>
<keyword evidence="7 9" id="KW-1133">Transmembrane helix</keyword>
<evidence type="ECO:0000256" key="7">
    <source>
        <dbReference type="ARBA" id="ARBA00022989"/>
    </source>
</evidence>
<dbReference type="GO" id="GO:0012505">
    <property type="term" value="C:endomembrane system"/>
    <property type="evidence" value="ECO:0007669"/>
    <property type="project" value="UniProtKB-SubCell"/>
</dbReference>
<proteinExistence type="predicted"/>
<dbReference type="PANTHER" id="PTHR22760">
    <property type="entry name" value="GLYCOSYLTRANSFERASE"/>
    <property type="match status" value="1"/>
</dbReference>
<keyword evidence="4 10" id="KW-0808">Transferase</keyword>
<feature type="transmembrane region" description="Helical" evidence="9">
    <location>
        <begin position="176"/>
        <end position="198"/>
    </location>
</feature>
<evidence type="ECO:0000313" key="11">
    <source>
        <dbReference type="Proteomes" id="UP000030321"/>
    </source>
</evidence>
<feature type="transmembrane region" description="Helical" evidence="9">
    <location>
        <begin position="67"/>
        <end position="84"/>
    </location>
</feature>
<keyword evidence="5 9" id="KW-0812">Transmembrane</keyword>
<reference evidence="11" key="1">
    <citation type="journal article" date="2015" name="Genome">
        <title>Whole Genome Sequence of the Non-Microcystin-Producing Microcystis aeruginosa Strain NIES-44.</title>
        <authorList>
            <person name="Okano K."/>
            <person name="Miyata N."/>
            <person name="Ozaki Y."/>
        </authorList>
    </citation>
    <scope>NUCLEOTIDE SEQUENCE [LARGE SCALE GENOMIC DNA]</scope>
    <source>
        <strain evidence="11">NIES-44</strain>
    </source>
</reference>
<feature type="transmembrane region" description="Helical" evidence="9">
    <location>
        <begin position="288"/>
        <end position="305"/>
    </location>
</feature>
<comment type="subcellular location">
    <subcellularLocation>
        <location evidence="1">Endomembrane system</location>
        <topology evidence="1">Multi-pass membrane protein</topology>
    </subcellularLocation>
    <subcellularLocation>
        <location evidence="2">Endoplasmic reticulum membrane</location>
    </subcellularLocation>
</comment>
<evidence type="ECO:0000256" key="5">
    <source>
        <dbReference type="ARBA" id="ARBA00022692"/>
    </source>
</evidence>
<evidence type="ECO:0000256" key="8">
    <source>
        <dbReference type="ARBA" id="ARBA00023136"/>
    </source>
</evidence>
<feature type="transmembrane region" description="Helical" evidence="9">
    <location>
        <begin position="96"/>
        <end position="114"/>
    </location>
</feature>
<keyword evidence="3 10" id="KW-0328">Glycosyltransferase</keyword>
<dbReference type="Pfam" id="PF03901">
    <property type="entry name" value="Glyco_transf_22"/>
    <property type="match status" value="1"/>
</dbReference>
<feature type="transmembrane region" description="Helical" evidence="9">
    <location>
        <begin position="120"/>
        <end position="139"/>
    </location>
</feature>
<evidence type="ECO:0000256" key="3">
    <source>
        <dbReference type="ARBA" id="ARBA00022676"/>
    </source>
</evidence>
<dbReference type="EMBL" id="BBPA01000018">
    <property type="protein sequence ID" value="GAL92040.1"/>
    <property type="molecule type" value="Genomic_DNA"/>
</dbReference>
<keyword evidence="6" id="KW-0256">Endoplasmic reticulum</keyword>
<dbReference type="RefSeq" id="WP_045357624.1">
    <property type="nucleotide sequence ID" value="NZ_BBPA01000018.1"/>
</dbReference>
<dbReference type="GO" id="GO:0000030">
    <property type="term" value="F:mannosyltransferase activity"/>
    <property type="evidence" value="ECO:0007669"/>
    <property type="project" value="TreeGrafter"/>
</dbReference>
<comment type="caution">
    <text evidence="10">The sequence shown here is derived from an EMBL/GenBank/DDBJ whole genome shotgun (WGS) entry which is preliminary data.</text>
</comment>
<feature type="transmembrane region" description="Helical" evidence="9">
    <location>
        <begin position="346"/>
        <end position="363"/>
    </location>
</feature>
<dbReference type="AlphaFoldDB" id="A0A0A1VQN2"/>
<feature type="transmembrane region" description="Helical" evidence="9">
    <location>
        <begin position="311"/>
        <end position="334"/>
    </location>
</feature>
<name>A0A0A1VQN2_MICAE</name>
<evidence type="ECO:0000256" key="9">
    <source>
        <dbReference type="SAM" id="Phobius"/>
    </source>
</evidence>
<dbReference type="Proteomes" id="UP000030321">
    <property type="component" value="Unassembled WGS sequence"/>
</dbReference>
<gene>
    <name evidence="10" type="ORF">N44_00328</name>
</gene>
<keyword evidence="8 9" id="KW-0472">Membrane</keyword>
<evidence type="ECO:0000313" key="10">
    <source>
        <dbReference type="EMBL" id="GAL92040.1"/>
    </source>
</evidence>
<evidence type="ECO:0000256" key="2">
    <source>
        <dbReference type="ARBA" id="ARBA00004586"/>
    </source>
</evidence>
<sequence length="496" mass="56605">MIRQLNYSRVWLLLILIFALFLRLNAAFSYPNILWPDEIFQTLEQGHRLAFGNGMIPWDFRDGIRSWLFPGILGGIMKLTAGFSEGSSGYLASVKIFLSLLSLIPVWIGFSIAYESIGLAGAILTGGICGIWFEFIYFAPKAFTEVIAAYSLLVGVYLGCYGKNPPSRQRLYWTGFFYGLTTYLRFHLLPAIAIALIYQVRQKNFPQLPPLALGFIGPVLLGGALDAFTWSTPFQSIWKLIWINIFEGKFNSFGVSPWQQYFTWLALNWSWWLFPILVFCAIAARRHWILALLALVIILSHSFLGHKEYRYMFPALPLIIILASLGTATLVSRLSLMRGSLAGKTIVIFSSLLLWAFLSWLLAGRFNTDQTFNFGPPWQKPGYTHWQTHGGQLQAYQYLSSEKKLCGLGVKGLAWQYTGGYAYLHQDVPIYFLKDNENFEALQPYFNYLLFNQDRAAVGDYQREKCFNGTCVYRRSNSCQVNPDYHINQYLKEAGE</sequence>
<evidence type="ECO:0000256" key="4">
    <source>
        <dbReference type="ARBA" id="ARBA00022679"/>
    </source>
</evidence>
<feature type="transmembrane region" description="Helical" evidence="9">
    <location>
        <begin position="261"/>
        <end position="281"/>
    </location>
</feature>
<protein>
    <submittedName>
        <fullName evidence="10">Alg9 family protein mannosyltransferase</fullName>
    </submittedName>
</protein>